<dbReference type="InterPro" id="IPR050410">
    <property type="entry name" value="CCR4/nocturin_mRNA_transcr"/>
</dbReference>
<dbReference type="Pfam" id="PF03372">
    <property type="entry name" value="Exo_endo_phos"/>
    <property type="match status" value="1"/>
</dbReference>
<protein>
    <recommendedName>
        <fullName evidence="1">Endonuclease/exonuclease/phosphatase domain-containing protein</fullName>
    </recommendedName>
</protein>
<dbReference type="PANTHER" id="PTHR12121:SF36">
    <property type="entry name" value="ENDONUCLEASE_EXONUCLEASE_PHOSPHATASE DOMAIN-CONTAINING PROTEIN"/>
    <property type="match status" value="1"/>
</dbReference>
<reference evidence="2 3" key="1">
    <citation type="submission" date="2019-04" db="EMBL/GenBank/DDBJ databases">
        <title>Comparative genomics and transcriptomics to analyze fruiting body development in filamentous ascomycetes.</title>
        <authorList>
            <consortium name="DOE Joint Genome Institute"/>
            <person name="Lutkenhaus R."/>
            <person name="Traeger S."/>
            <person name="Breuer J."/>
            <person name="Kuo A."/>
            <person name="Lipzen A."/>
            <person name="Pangilinan J."/>
            <person name="Dilworth D."/>
            <person name="Sandor L."/>
            <person name="Poggeler S."/>
            <person name="Barry K."/>
            <person name="Grigoriev I.V."/>
            <person name="Nowrousian M."/>
        </authorList>
    </citation>
    <scope>NUCLEOTIDE SEQUENCE [LARGE SCALE GENOMIC DNA]</scope>
    <source>
        <strain evidence="2 3">CBS 389.68</strain>
    </source>
</reference>
<dbReference type="OrthoDB" id="276515at2759"/>
<proteinExistence type="predicted"/>
<dbReference type="InterPro" id="IPR036691">
    <property type="entry name" value="Endo/exonu/phosph_ase_sf"/>
</dbReference>
<dbReference type="Gene3D" id="3.60.10.10">
    <property type="entry name" value="Endonuclease/exonuclease/phosphatase"/>
    <property type="match status" value="1"/>
</dbReference>
<feature type="domain" description="Endonuclease/exonuclease/phosphatase" evidence="1">
    <location>
        <begin position="14"/>
        <end position="310"/>
    </location>
</feature>
<evidence type="ECO:0000313" key="3">
    <source>
        <dbReference type="Proteomes" id="UP000298138"/>
    </source>
</evidence>
<organism evidence="2 3">
    <name type="scientific">Ascodesmis nigricans</name>
    <dbReference type="NCBI Taxonomy" id="341454"/>
    <lineage>
        <taxon>Eukaryota</taxon>
        <taxon>Fungi</taxon>
        <taxon>Dikarya</taxon>
        <taxon>Ascomycota</taxon>
        <taxon>Pezizomycotina</taxon>
        <taxon>Pezizomycetes</taxon>
        <taxon>Pezizales</taxon>
        <taxon>Ascodesmidaceae</taxon>
        <taxon>Ascodesmis</taxon>
    </lineage>
</organism>
<dbReference type="EMBL" id="ML220145">
    <property type="protein sequence ID" value="TGZ78140.1"/>
    <property type="molecule type" value="Genomic_DNA"/>
</dbReference>
<accession>A0A4S2MM50</accession>
<dbReference type="SUPFAM" id="SSF56219">
    <property type="entry name" value="DNase I-like"/>
    <property type="match status" value="1"/>
</dbReference>
<keyword evidence="3" id="KW-1185">Reference proteome</keyword>
<dbReference type="InterPro" id="IPR005135">
    <property type="entry name" value="Endo/exonuclease/phosphatase"/>
</dbReference>
<sequence length="331" mass="36929">MRAAPVPQSLRLLTLNLRFDSQPDSLSPRDSISSLPRHLPTSPEYYKLPYEAPWSTRRLLIAREIAFTSPDLILVQEALHRQVLDLCEILGPTYSGPLGVGRDDGVSLGEYAAIFYKPSKLKHKESETFWLSEEPFKVGSKFPGAGSVRIATAATFNDGALVVVNTHWDEQSDDQRKLAGSLLRWYTGSRLNSGASTVIVAGDFNSPSEGPDSAGYQIITGQSLPVEISDDFKKKYKKGENAPELRDLAQECDPMGRSGHLATFTGFRGFERRKQDMQRIDFVMMAGNGEVERYRVAENWWDADRVLSDHRPVYVDVKIQETDGKGACEIV</sequence>
<dbReference type="STRING" id="341454.A0A4S2MM50"/>
<dbReference type="Proteomes" id="UP000298138">
    <property type="component" value="Unassembled WGS sequence"/>
</dbReference>
<evidence type="ECO:0000259" key="1">
    <source>
        <dbReference type="Pfam" id="PF03372"/>
    </source>
</evidence>
<dbReference type="InParanoid" id="A0A4S2MM50"/>
<evidence type="ECO:0000313" key="2">
    <source>
        <dbReference type="EMBL" id="TGZ78140.1"/>
    </source>
</evidence>
<gene>
    <name evidence="2" type="ORF">EX30DRAFT_343516</name>
</gene>
<dbReference type="PANTHER" id="PTHR12121">
    <property type="entry name" value="CARBON CATABOLITE REPRESSOR PROTEIN 4"/>
    <property type="match status" value="1"/>
</dbReference>
<dbReference type="AlphaFoldDB" id="A0A4S2MM50"/>
<dbReference type="GO" id="GO:0000175">
    <property type="term" value="F:3'-5'-RNA exonuclease activity"/>
    <property type="evidence" value="ECO:0007669"/>
    <property type="project" value="TreeGrafter"/>
</dbReference>
<name>A0A4S2MM50_9PEZI</name>